<dbReference type="Pfam" id="PF16916">
    <property type="entry name" value="ZT_dimer"/>
    <property type="match status" value="1"/>
</dbReference>
<feature type="domain" description="Cation efflux protein transmembrane" evidence="8">
    <location>
        <begin position="26"/>
        <end position="216"/>
    </location>
</feature>
<keyword evidence="11" id="KW-1185">Reference proteome</keyword>
<dbReference type="Pfam" id="PF01545">
    <property type="entry name" value="Cation_efflux"/>
    <property type="match status" value="1"/>
</dbReference>
<feature type="transmembrane region" description="Helical" evidence="7">
    <location>
        <begin position="54"/>
        <end position="74"/>
    </location>
</feature>
<evidence type="ECO:0000259" key="9">
    <source>
        <dbReference type="Pfam" id="PF16916"/>
    </source>
</evidence>
<dbReference type="STRING" id="2309.CF15_00965"/>
<evidence type="ECO:0000256" key="2">
    <source>
        <dbReference type="ARBA" id="ARBA00022448"/>
    </source>
</evidence>
<keyword evidence="4 7" id="KW-1133">Transmembrane helix</keyword>
<organism evidence="10 11">
    <name type="scientific">Pyrodictium occultum</name>
    <dbReference type="NCBI Taxonomy" id="2309"/>
    <lineage>
        <taxon>Archaea</taxon>
        <taxon>Thermoproteota</taxon>
        <taxon>Thermoprotei</taxon>
        <taxon>Desulfurococcales</taxon>
        <taxon>Pyrodictiaceae</taxon>
        <taxon>Pyrodictium</taxon>
    </lineage>
</organism>
<evidence type="ECO:0000256" key="1">
    <source>
        <dbReference type="ARBA" id="ARBA00004141"/>
    </source>
</evidence>
<dbReference type="InterPro" id="IPR050291">
    <property type="entry name" value="CDF_Transporter"/>
</dbReference>
<dbReference type="SUPFAM" id="SSF160240">
    <property type="entry name" value="Cation efflux protein cytoplasmic domain-like"/>
    <property type="match status" value="1"/>
</dbReference>
<name>A0A0V8RTS4_PYROC</name>
<dbReference type="InterPro" id="IPR058533">
    <property type="entry name" value="Cation_efflux_TM"/>
</dbReference>
<evidence type="ECO:0000256" key="3">
    <source>
        <dbReference type="ARBA" id="ARBA00022692"/>
    </source>
</evidence>
<keyword evidence="2" id="KW-0813">Transport</keyword>
<dbReference type="PANTHER" id="PTHR43840:SF30">
    <property type="entry name" value="TRANSPORT PROTEIN, HYPOTHETICAL"/>
    <property type="match status" value="1"/>
</dbReference>
<dbReference type="AlphaFoldDB" id="A0A0V8RTS4"/>
<feature type="transmembrane region" description="Helical" evidence="7">
    <location>
        <begin position="21"/>
        <end position="42"/>
    </location>
</feature>
<evidence type="ECO:0000256" key="7">
    <source>
        <dbReference type="SAM" id="Phobius"/>
    </source>
</evidence>
<keyword evidence="3 7" id="KW-0812">Transmembrane</keyword>
<feature type="compositionally biased region" description="Low complexity" evidence="6">
    <location>
        <begin position="316"/>
        <end position="332"/>
    </location>
</feature>
<dbReference type="GO" id="GO:0008324">
    <property type="term" value="F:monoatomic cation transmembrane transporter activity"/>
    <property type="evidence" value="ECO:0007669"/>
    <property type="project" value="InterPro"/>
</dbReference>
<feature type="region of interest" description="Disordered" evidence="6">
    <location>
        <begin position="305"/>
        <end position="362"/>
    </location>
</feature>
<keyword evidence="5 7" id="KW-0472">Membrane</keyword>
<dbReference type="InterPro" id="IPR036837">
    <property type="entry name" value="Cation_efflux_CTD_sf"/>
</dbReference>
<evidence type="ECO:0000256" key="6">
    <source>
        <dbReference type="SAM" id="MobiDB-lite"/>
    </source>
</evidence>
<dbReference type="Gene3D" id="3.30.70.1350">
    <property type="entry name" value="Cation efflux protein, cytoplasmic domain"/>
    <property type="match status" value="1"/>
</dbReference>
<evidence type="ECO:0000256" key="4">
    <source>
        <dbReference type="ARBA" id="ARBA00022989"/>
    </source>
</evidence>
<dbReference type="PANTHER" id="PTHR43840">
    <property type="entry name" value="MITOCHONDRIAL METAL TRANSPORTER 1-RELATED"/>
    <property type="match status" value="1"/>
</dbReference>
<dbReference type="GO" id="GO:0016020">
    <property type="term" value="C:membrane"/>
    <property type="evidence" value="ECO:0007669"/>
    <property type="project" value="UniProtKB-SubCell"/>
</dbReference>
<sequence length="362" mass="38707">MVGMARRIAVRKILTATAALRSAYTVSLASLLLSAAGLALYTWRPSGVVLMESFVWLVEAMSFGGLALAFKVAASRTIVYRARYEILRIESLAVLLAALASLAVSLAAATRNLFHDSSGPTPLLLAAYPLASGAASYLLERLSLRSLDRAGIDMVAVRMIAKKLGLDTVFEVSGGLAVVASNMIGTVLPEKAAVAAMSVYVAYSLLGAAREAAMHLVGVVPRSEYLSTFSKVEAVLRRYSRHQRIRRLRVESYGTFREVELWLEAPPDMTLGEAHREAMRIARLLVHEIPEILRALVVLVPERGREAPRSPRRGSGRAAARPATGSGRSSRPPEAPLQRGRPPRRSGASGPGGVGAGTPPPP</sequence>
<protein>
    <submittedName>
        <fullName evidence="10">Cobalt transporter</fullName>
    </submittedName>
</protein>
<evidence type="ECO:0000259" key="8">
    <source>
        <dbReference type="Pfam" id="PF01545"/>
    </source>
</evidence>
<evidence type="ECO:0000313" key="10">
    <source>
        <dbReference type="EMBL" id="KSW11457.1"/>
    </source>
</evidence>
<evidence type="ECO:0000256" key="5">
    <source>
        <dbReference type="ARBA" id="ARBA00023136"/>
    </source>
</evidence>
<comment type="subcellular location">
    <subcellularLocation>
        <location evidence="1">Membrane</location>
        <topology evidence="1">Multi-pass membrane protein</topology>
    </subcellularLocation>
</comment>
<reference evidence="10 11" key="1">
    <citation type="submission" date="2015-11" db="EMBL/GenBank/DDBJ databases">
        <title>Genome sequence of Pyrodictium occultum PL-19, a marine hyperthermophilic archaeon isolated from Volcano, Italy.</title>
        <authorList>
            <person name="Utturkar S."/>
            <person name="Huber H."/>
            <person name="Leptihn S."/>
            <person name="Brown S."/>
            <person name="Stetter K.O."/>
            <person name="Podar M."/>
        </authorList>
    </citation>
    <scope>NUCLEOTIDE SEQUENCE [LARGE SCALE GENOMIC DNA]</scope>
    <source>
        <strain evidence="10 11">PL-19</strain>
    </source>
</reference>
<gene>
    <name evidence="10" type="ORF">CF15_00965</name>
</gene>
<accession>A0A0V8RTS4</accession>
<feature type="transmembrane region" description="Helical" evidence="7">
    <location>
        <begin position="86"/>
        <end position="109"/>
    </location>
</feature>
<dbReference type="EMBL" id="LNTB01000001">
    <property type="protein sequence ID" value="KSW11457.1"/>
    <property type="molecule type" value="Genomic_DNA"/>
</dbReference>
<evidence type="ECO:0000313" key="11">
    <source>
        <dbReference type="Proteomes" id="UP000053352"/>
    </source>
</evidence>
<dbReference type="Proteomes" id="UP000053352">
    <property type="component" value="Unassembled WGS sequence"/>
</dbReference>
<proteinExistence type="predicted"/>
<feature type="domain" description="Cation efflux protein cytoplasmic" evidence="9">
    <location>
        <begin position="228"/>
        <end position="293"/>
    </location>
</feature>
<comment type="caution">
    <text evidence="10">The sequence shown here is derived from an EMBL/GenBank/DDBJ whole genome shotgun (WGS) entry which is preliminary data.</text>
</comment>
<dbReference type="InterPro" id="IPR027470">
    <property type="entry name" value="Cation_efflux_CTD"/>
</dbReference>